<evidence type="ECO:0000313" key="2">
    <source>
        <dbReference type="Proteomes" id="UP001187682"/>
    </source>
</evidence>
<reference evidence="1" key="1">
    <citation type="submission" date="2018-03" db="EMBL/GenBank/DDBJ databases">
        <authorList>
            <person name="Guldener U."/>
        </authorList>
    </citation>
    <scope>NUCLEOTIDE SEQUENCE</scope>
</reference>
<accession>A0AAE8MUU2</accession>
<keyword evidence="2" id="KW-1185">Reference proteome</keyword>
<name>A0AAE8MUU2_9PEZI</name>
<proteinExistence type="predicted"/>
<gene>
    <name evidence="1" type="ORF">DNG_03793</name>
</gene>
<dbReference type="Proteomes" id="UP001187682">
    <property type="component" value="Unassembled WGS sequence"/>
</dbReference>
<organism evidence="1 2">
    <name type="scientific">Cephalotrichum gorgonifer</name>
    <dbReference type="NCBI Taxonomy" id="2041049"/>
    <lineage>
        <taxon>Eukaryota</taxon>
        <taxon>Fungi</taxon>
        <taxon>Dikarya</taxon>
        <taxon>Ascomycota</taxon>
        <taxon>Pezizomycotina</taxon>
        <taxon>Sordariomycetes</taxon>
        <taxon>Hypocreomycetidae</taxon>
        <taxon>Microascales</taxon>
        <taxon>Microascaceae</taxon>
        <taxon>Cephalotrichum</taxon>
    </lineage>
</organism>
<protein>
    <submittedName>
        <fullName evidence="1">Uncharacterized protein</fullName>
    </submittedName>
</protein>
<dbReference type="EMBL" id="ONZQ02000004">
    <property type="protein sequence ID" value="SPO01045.1"/>
    <property type="molecule type" value="Genomic_DNA"/>
</dbReference>
<sequence>MKPLAQNREEPRYTPIASQSLRGYYFSEEDSTKLDEFDVVLGDWGVASWKTKHLSENIQPNLGAVVLEVYRAIRMFNGYVVGPGGASGQARYELREHLAEIVDFFGPFPRSLLDKGNPQLVQDIFCEDGAVRGYPPKLDRPGLASRKCCWG</sequence>
<evidence type="ECO:0000313" key="1">
    <source>
        <dbReference type="EMBL" id="SPO01045.1"/>
    </source>
</evidence>
<comment type="caution">
    <text evidence="1">The sequence shown here is derived from an EMBL/GenBank/DDBJ whole genome shotgun (WGS) entry which is preliminary data.</text>
</comment>
<dbReference type="AlphaFoldDB" id="A0AAE8MUU2"/>